<reference evidence="3 4" key="1">
    <citation type="submission" date="2020-08" db="EMBL/GenBank/DDBJ databases">
        <authorList>
            <person name="Koutsovoulos G."/>
            <person name="Danchin GJ E."/>
        </authorList>
    </citation>
    <scope>NUCLEOTIDE SEQUENCE [LARGE SCALE GENOMIC DNA]</scope>
</reference>
<evidence type="ECO:0000313" key="4">
    <source>
        <dbReference type="Proteomes" id="UP000580250"/>
    </source>
</evidence>
<organism evidence="3 4">
    <name type="scientific">Meloidogyne enterolobii</name>
    <name type="common">Root-knot nematode worm</name>
    <name type="synonym">Meloidogyne mayaguensis</name>
    <dbReference type="NCBI Taxonomy" id="390850"/>
    <lineage>
        <taxon>Eukaryota</taxon>
        <taxon>Metazoa</taxon>
        <taxon>Ecdysozoa</taxon>
        <taxon>Nematoda</taxon>
        <taxon>Chromadorea</taxon>
        <taxon>Rhabditida</taxon>
        <taxon>Tylenchina</taxon>
        <taxon>Tylenchomorpha</taxon>
        <taxon>Tylenchoidea</taxon>
        <taxon>Meloidogynidae</taxon>
        <taxon>Meloidogyninae</taxon>
        <taxon>Meloidogyne</taxon>
    </lineage>
</organism>
<comment type="caution">
    <text evidence="3">The sequence shown here is derived from an EMBL/GenBank/DDBJ whole genome shotgun (WGS) entry which is preliminary data.</text>
</comment>
<feature type="transmembrane region" description="Helical" evidence="1">
    <location>
        <begin position="120"/>
        <end position="137"/>
    </location>
</feature>
<dbReference type="Proteomes" id="UP000580250">
    <property type="component" value="Unassembled WGS sequence"/>
</dbReference>
<keyword evidence="1" id="KW-0812">Transmembrane</keyword>
<proteinExistence type="predicted"/>
<keyword evidence="1" id="KW-0472">Membrane</keyword>
<dbReference type="EMBL" id="CAJEWN010000191">
    <property type="protein sequence ID" value="CAD2171865.1"/>
    <property type="molecule type" value="Genomic_DNA"/>
</dbReference>
<sequence>MYYNVFICIINFLILMDRLPNIKGISCYDCRSEDISCNVGECMGATCVKMETSNTDNERKTVSKACSNDYEDNHCKQTYLGPRIVLRCTCDSNFCNGDKNLAAAGLYQSAMDGDGGGNKVYSKSILITFILFIFCFWRR</sequence>
<feature type="chain" id="PRO_5027578568" evidence="2">
    <location>
        <begin position="25"/>
        <end position="139"/>
    </location>
</feature>
<keyword evidence="1" id="KW-1133">Transmembrane helix</keyword>
<feature type="signal peptide" evidence="2">
    <location>
        <begin position="1"/>
        <end position="24"/>
    </location>
</feature>
<gene>
    <name evidence="3" type="ORF">MENT_LOCUS23385</name>
</gene>
<accession>A0A6V7VA73</accession>
<dbReference type="AlphaFoldDB" id="A0A6V7VA73"/>
<evidence type="ECO:0000256" key="2">
    <source>
        <dbReference type="SAM" id="SignalP"/>
    </source>
</evidence>
<dbReference type="OrthoDB" id="5860564at2759"/>
<protein>
    <submittedName>
        <fullName evidence="3">Uncharacterized protein</fullName>
    </submittedName>
</protein>
<name>A0A6V7VA73_MELEN</name>
<evidence type="ECO:0000256" key="1">
    <source>
        <dbReference type="SAM" id="Phobius"/>
    </source>
</evidence>
<keyword evidence="2" id="KW-0732">Signal</keyword>
<evidence type="ECO:0000313" key="3">
    <source>
        <dbReference type="EMBL" id="CAD2171865.1"/>
    </source>
</evidence>